<dbReference type="KEGG" id="pbp:STSP1_02221"/>
<dbReference type="EMBL" id="CP021023">
    <property type="protein sequence ID" value="ARN57795.1"/>
    <property type="molecule type" value="Genomic_DNA"/>
</dbReference>
<dbReference type="PANTHER" id="PTHR22550:SF5">
    <property type="entry name" value="LEUCINE ZIPPER PROTEIN 4"/>
    <property type="match status" value="1"/>
</dbReference>
<dbReference type="PANTHER" id="PTHR22550">
    <property type="entry name" value="SPORE GERMINATION PROTEIN"/>
    <property type="match status" value="1"/>
</dbReference>
<evidence type="ECO:0000256" key="1">
    <source>
        <dbReference type="ARBA" id="ARBA00022475"/>
    </source>
</evidence>
<dbReference type="Gene3D" id="3.40.50.410">
    <property type="entry name" value="von Willebrand factor, type A domain"/>
    <property type="match status" value="1"/>
</dbReference>
<protein>
    <submittedName>
        <fullName evidence="7">Calcium-activated chloride channel protein 1</fullName>
    </submittedName>
</protein>
<evidence type="ECO:0000259" key="6">
    <source>
        <dbReference type="PROSITE" id="PS50234"/>
    </source>
</evidence>
<reference evidence="8" key="1">
    <citation type="submission" date="2017-04" db="EMBL/GenBank/DDBJ databases">
        <title>Comparative genomics and description of representatives of a novel lineage of planctomycetes thriving in anoxic sediments.</title>
        <authorList>
            <person name="Spring S."/>
            <person name="Bunk B."/>
            <person name="Sproer C."/>
        </authorList>
    </citation>
    <scope>NUCLEOTIDE SEQUENCE [LARGE SCALE GENOMIC DNA]</scope>
    <source>
        <strain evidence="8">ST-PulAB-D4</strain>
    </source>
</reference>
<dbReference type="SMART" id="SM00327">
    <property type="entry name" value="VWA"/>
    <property type="match status" value="1"/>
</dbReference>
<evidence type="ECO:0000256" key="5">
    <source>
        <dbReference type="SAM" id="Phobius"/>
    </source>
</evidence>
<dbReference type="InterPro" id="IPR002035">
    <property type="entry name" value="VWF_A"/>
</dbReference>
<evidence type="ECO:0000313" key="7">
    <source>
        <dbReference type="EMBL" id="ARN57795.1"/>
    </source>
</evidence>
<evidence type="ECO:0000256" key="3">
    <source>
        <dbReference type="ARBA" id="ARBA00022989"/>
    </source>
</evidence>
<dbReference type="Pfam" id="PF13519">
    <property type="entry name" value="VWA_2"/>
    <property type="match status" value="1"/>
</dbReference>
<keyword evidence="4 5" id="KW-0472">Membrane</keyword>
<organism evidence="7 8">
    <name type="scientific">Sedimentisphaera salicampi</name>
    <dbReference type="NCBI Taxonomy" id="1941349"/>
    <lineage>
        <taxon>Bacteria</taxon>
        <taxon>Pseudomonadati</taxon>
        <taxon>Planctomycetota</taxon>
        <taxon>Phycisphaerae</taxon>
        <taxon>Sedimentisphaerales</taxon>
        <taxon>Sedimentisphaeraceae</taxon>
        <taxon>Sedimentisphaera</taxon>
    </lineage>
</organism>
<dbReference type="InterPro" id="IPR050768">
    <property type="entry name" value="UPF0353/GerABKA_families"/>
</dbReference>
<evidence type="ECO:0000313" key="8">
    <source>
        <dbReference type="Proteomes" id="UP000193334"/>
    </source>
</evidence>
<dbReference type="InterPro" id="IPR036465">
    <property type="entry name" value="vWFA_dom_sf"/>
</dbReference>
<dbReference type="Proteomes" id="UP000193334">
    <property type="component" value="Chromosome"/>
</dbReference>
<dbReference type="PROSITE" id="PS50234">
    <property type="entry name" value="VWFA"/>
    <property type="match status" value="1"/>
</dbReference>
<evidence type="ECO:0000256" key="4">
    <source>
        <dbReference type="ARBA" id="ARBA00023136"/>
    </source>
</evidence>
<dbReference type="AlphaFoldDB" id="A0A1W6LPR9"/>
<name>A0A1W6LPR9_9BACT</name>
<keyword evidence="8" id="KW-1185">Reference proteome</keyword>
<keyword evidence="1" id="KW-1003">Cell membrane</keyword>
<proteinExistence type="predicted"/>
<gene>
    <name evidence="7" type="ORF">STSP1_02221</name>
</gene>
<accession>A0A1W6LPR9</accession>
<feature type="domain" description="VWFA" evidence="6">
    <location>
        <begin position="89"/>
        <end position="292"/>
    </location>
</feature>
<feature type="transmembrane region" description="Helical" evidence="5">
    <location>
        <begin position="54"/>
        <end position="72"/>
    </location>
</feature>
<dbReference type="OrthoDB" id="9781333at2"/>
<sequence>MVNEDYLLLLFIIPLLVIPLIIFSASRKAALLRRAADKNLTKYLNKDAAPSKRFTKWLLVIFALALIITALARPRWNASVKPVQNRGRDVVVLLDISRSMLAEDLKPNRLERAKLAVKDLIEKIKGDRIGLVAFAGDAEVKCPLTQDYGFLRLVLDEITTKTSKRGGTNLGDAIRMASEEVFDQSGKDFKDIILITDGGDLESSMPVKAAAAAGEQGIRIIAAGLGDKQQGARIPIYDEDTGEKKFLEYNGNQVWSKLHDETLRKTAMASSKGKYIPVETGTFNLGEIYEGIIASSRKRNLEESERIEYEEKFQIFLLGAFAFLGIEAVISDKRRKKL</sequence>
<dbReference type="STRING" id="1941349.STSP1_02221"/>
<keyword evidence="2 5" id="KW-0812">Transmembrane</keyword>
<dbReference type="SUPFAM" id="SSF53300">
    <property type="entry name" value="vWA-like"/>
    <property type="match status" value="1"/>
</dbReference>
<evidence type="ECO:0000256" key="2">
    <source>
        <dbReference type="ARBA" id="ARBA00022692"/>
    </source>
</evidence>
<dbReference type="RefSeq" id="WP_085756414.1">
    <property type="nucleotide sequence ID" value="NZ_CP021023.1"/>
</dbReference>
<feature type="transmembrane region" description="Helical" evidence="5">
    <location>
        <begin position="6"/>
        <end position="25"/>
    </location>
</feature>
<keyword evidence="3 5" id="KW-1133">Transmembrane helix</keyword>